<dbReference type="InterPro" id="IPR007627">
    <property type="entry name" value="RNA_pol_sigma70_r2"/>
</dbReference>
<dbReference type="NCBIfam" id="TIGR02937">
    <property type="entry name" value="sigma70-ECF"/>
    <property type="match status" value="1"/>
</dbReference>
<dbReference type="InterPro" id="IPR013249">
    <property type="entry name" value="RNA_pol_sigma70_r4_t2"/>
</dbReference>
<feature type="domain" description="RNA polymerase sigma-70 region 2" evidence="6">
    <location>
        <begin position="16"/>
        <end position="82"/>
    </location>
</feature>
<dbReference type="InterPro" id="IPR013325">
    <property type="entry name" value="RNA_pol_sigma_r2"/>
</dbReference>
<dbReference type="InterPro" id="IPR036388">
    <property type="entry name" value="WH-like_DNA-bd_sf"/>
</dbReference>
<dbReference type="InterPro" id="IPR013324">
    <property type="entry name" value="RNA_pol_sigma_r3/r4-like"/>
</dbReference>
<gene>
    <name evidence="8" type="ORF">GCM10009765_25180</name>
</gene>
<dbReference type="Gene3D" id="1.10.10.10">
    <property type="entry name" value="Winged helix-like DNA-binding domain superfamily/Winged helix DNA-binding domain"/>
    <property type="match status" value="1"/>
</dbReference>
<dbReference type="PANTHER" id="PTHR43133:SF50">
    <property type="entry name" value="ECF RNA POLYMERASE SIGMA FACTOR SIGM"/>
    <property type="match status" value="1"/>
</dbReference>
<evidence type="ECO:0000259" key="7">
    <source>
        <dbReference type="Pfam" id="PF08281"/>
    </source>
</evidence>
<evidence type="ECO:0000313" key="9">
    <source>
        <dbReference type="Proteomes" id="UP001500618"/>
    </source>
</evidence>
<keyword evidence="2" id="KW-0805">Transcription regulation</keyword>
<dbReference type="Pfam" id="PF08281">
    <property type="entry name" value="Sigma70_r4_2"/>
    <property type="match status" value="1"/>
</dbReference>
<dbReference type="Pfam" id="PF04542">
    <property type="entry name" value="Sigma70_r2"/>
    <property type="match status" value="1"/>
</dbReference>
<comment type="similarity">
    <text evidence="1">Belongs to the sigma-70 factor family. ECF subfamily.</text>
</comment>
<sequence length="170" mass="19406">MTDEQLTAQERLEELFRATHQRLVLSMFALTGDMVEAEDVVQEAFVRAVIHSRKLLAADNPEGWLRVVAANIARSRWRRHVRLGQLLRRSESPDVPEMSPDRILIYTAIRDLPPRYQRAVALHYIADLPVDEIARTLGVSVSTVKTRLHRARETLRRRLGADPTVVPSTP</sequence>
<protein>
    <submittedName>
        <fullName evidence="8">SigE family RNA polymerase sigma factor</fullName>
    </submittedName>
</protein>
<dbReference type="EMBL" id="BAAANY010000008">
    <property type="protein sequence ID" value="GAA1674761.1"/>
    <property type="molecule type" value="Genomic_DNA"/>
</dbReference>
<keyword evidence="9" id="KW-1185">Reference proteome</keyword>
<keyword evidence="4" id="KW-0238">DNA-binding</keyword>
<reference evidence="8 9" key="1">
    <citation type="journal article" date="2019" name="Int. J. Syst. Evol. Microbiol.">
        <title>The Global Catalogue of Microorganisms (GCM) 10K type strain sequencing project: providing services to taxonomists for standard genome sequencing and annotation.</title>
        <authorList>
            <consortium name="The Broad Institute Genomics Platform"/>
            <consortium name="The Broad Institute Genome Sequencing Center for Infectious Disease"/>
            <person name="Wu L."/>
            <person name="Ma J."/>
        </authorList>
    </citation>
    <scope>NUCLEOTIDE SEQUENCE [LARGE SCALE GENOMIC DNA]</scope>
    <source>
        <strain evidence="8 9">JCM 14718</strain>
    </source>
</reference>
<evidence type="ECO:0000256" key="5">
    <source>
        <dbReference type="ARBA" id="ARBA00023163"/>
    </source>
</evidence>
<evidence type="ECO:0000256" key="2">
    <source>
        <dbReference type="ARBA" id="ARBA00023015"/>
    </source>
</evidence>
<evidence type="ECO:0000256" key="1">
    <source>
        <dbReference type="ARBA" id="ARBA00010641"/>
    </source>
</evidence>
<comment type="caution">
    <text evidence="8">The sequence shown here is derived from an EMBL/GenBank/DDBJ whole genome shotgun (WGS) entry which is preliminary data.</text>
</comment>
<dbReference type="CDD" id="cd06171">
    <property type="entry name" value="Sigma70_r4"/>
    <property type="match status" value="1"/>
</dbReference>
<dbReference type="SUPFAM" id="SSF88659">
    <property type="entry name" value="Sigma3 and sigma4 domains of RNA polymerase sigma factors"/>
    <property type="match status" value="1"/>
</dbReference>
<name>A0ABN2GPX9_9ACTN</name>
<proteinExistence type="inferred from homology"/>
<dbReference type="SUPFAM" id="SSF88946">
    <property type="entry name" value="Sigma2 domain of RNA polymerase sigma factors"/>
    <property type="match status" value="1"/>
</dbReference>
<feature type="domain" description="RNA polymerase sigma factor 70 region 4 type 2" evidence="7">
    <location>
        <begin position="104"/>
        <end position="155"/>
    </location>
</feature>
<keyword evidence="3" id="KW-0731">Sigma factor</keyword>
<dbReference type="InterPro" id="IPR014284">
    <property type="entry name" value="RNA_pol_sigma-70_dom"/>
</dbReference>
<dbReference type="PANTHER" id="PTHR43133">
    <property type="entry name" value="RNA POLYMERASE ECF-TYPE SIGMA FACTO"/>
    <property type="match status" value="1"/>
</dbReference>
<evidence type="ECO:0000259" key="6">
    <source>
        <dbReference type="Pfam" id="PF04542"/>
    </source>
</evidence>
<dbReference type="InterPro" id="IPR039425">
    <property type="entry name" value="RNA_pol_sigma-70-like"/>
</dbReference>
<keyword evidence="5" id="KW-0804">Transcription</keyword>
<evidence type="ECO:0000256" key="4">
    <source>
        <dbReference type="ARBA" id="ARBA00023125"/>
    </source>
</evidence>
<evidence type="ECO:0000256" key="3">
    <source>
        <dbReference type="ARBA" id="ARBA00023082"/>
    </source>
</evidence>
<evidence type="ECO:0000313" key="8">
    <source>
        <dbReference type="EMBL" id="GAA1674761.1"/>
    </source>
</evidence>
<dbReference type="Gene3D" id="1.10.1740.10">
    <property type="match status" value="1"/>
</dbReference>
<accession>A0ABN2GPX9</accession>
<dbReference type="Proteomes" id="UP001500618">
    <property type="component" value="Unassembled WGS sequence"/>
</dbReference>
<dbReference type="RefSeq" id="WP_163573485.1">
    <property type="nucleotide sequence ID" value="NZ_BAAANY010000008.1"/>
</dbReference>
<organism evidence="8 9">
    <name type="scientific">Fodinicola feengrottensis</name>
    <dbReference type="NCBI Taxonomy" id="435914"/>
    <lineage>
        <taxon>Bacteria</taxon>
        <taxon>Bacillati</taxon>
        <taxon>Actinomycetota</taxon>
        <taxon>Actinomycetes</taxon>
        <taxon>Mycobacteriales</taxon>
        <taxon>Fodinicola</taxon>
    </lineage>
</organism>